<name>M7B876_CHEMY</name>
<accession>M7B876</accession>
<dbReference type="EMBL" id="KB543686">
    <property type="protein sequence ID" value="EMP31750.1"/>
    <property type="molecule type" value="Genomic_DNA"/>
</dbReference>
<reference evidence="2" key="1">
    <citation type="journal article" date="2013" name="Nat. Genet.">
        <title>The draft genomes of soft-shell turtle and green sea turtle yield insights into the development and evolution of the turtle-specific body plan.</title>
        <authorList>
            <person name="Wang Z."/>
            <person name="Pascual-Anaya J."/>
            <person name="Zadissa A."/>
            <person name="Li W."/>
            <person name="Niimura Y."/>
            <person name="Huang Z."/>
            <person name="Li C."/>
            <person name="White S."/>
            <person name="Xiong Z."/>
            <person name="Fang D."/>
            <person name="Wang B."/>
            <person name="Ming Y."/>
            <person name="Chen Y."/>
            <person name="Zheng Y."/>
            <person name="Kuraku S."/>
            <person name="Pignatelli M."/>
            <person name="Herrero J."/>
            <person name="Beal K."/>
            <person name="Nozawa M."/>
            <person name="Li Q."/>
            <person name="Wang J."/>
            <person name="Zhang H."/>
            <person name="Yu L."/>
            <person name="Shigenobu S."/>
            <person name="Wang J."/>
            <person name="Liu J."/>
            <person name="Flicek P."/>
            <person name="Searle S."/>
            <person name="Wang J."/>
            <person name="Kuratani S."/>
            <person name="Yin Y."/>
            <person name="Aken B."/>
            <person name="Zhang G."/>
            <person name="Irie N."/>
        </authorList>
    </citation>
    <scope>NUCLEOTIDE SEQUENCE [LARGE SCALE GENOMIC DNA]</scope>
</reference>
<sequence>MVIVVKSKRMSRASMWEQGTPMQFINEIDSISPLSHLYLQLDASQLHSLPKPESKGLTSGLETAMLTHTDGGTSAVPDYLVRD</sequence>
<gene>
    <name evidence="1" type="ORF">UY3_11132</name>
</gene>
<evidence type="ECO:0000313" key="2">
    <source>
        <dbReference type="Proteomes" id="UP000031443"/>
    </source>
</evidence>
<evidence type="ECO:0000313" key="1">
    <source>
        <dbReference type="EMBL" id="EMP31750.1"/>
    </source>
</evidence>
<dbReference type="Proteomes" id="UP000031443">
    <property type="component" value="Unassembled WGS sequence"/>
</dbReference>
<proteinExistence type="predicted"/>
<protein>
    <submittedName>
        <fullName evidence="1">Uncharacterized protein</fullName>
    </submittedName>
</protein>
<dbReference type="AlphaFoldDB" id="M7B876"/>
<keyword evidence="2" id="KW-1185">Reference proteome</keyword>
<organism evidence="1 2">
    <name type="scientific">Chelonia mydas</name>
    <name type="common">Green sea-turtle</name>
    <name type="synonym">Chelonia agassizi</name>
    <dbReference type="NCBI Taxonomy" id="8469"/>
    <lineage>
        <taxon>Eukaryota</taxon>
        <taxon>Metazoa</taxon>
        <taxon>Chordata</taxon>
        <taxon>Craniata</taxon>
        <taxon>Vertebrata</taxon>
        <taxon>Euteleostomi</taxon>
        <taxon>Archelosauria</taxon>
        <taxon>Testudinata</taxon>
        <taxon>Testudines</taxon>
        <taxon>Cryptodira</taxon>
        <taxon>Durocryptodira</taxon>
        <taxon>Americhelydia</taxon>
        <taxon>Chelonioidea</taxon>
        <taxon>Cheloniidae</taxon>
        <taxon>Chelonia</taxon>
    </lineage>
</organism>